<sequence length="268" mass="28801">MSPLLRLLAVVLCIHAGFSSASAHEISTRSWIDASGVRWTETVETWTDDPGLGEAIDPDAGDPSDAASSPSKTESGDRLVDLGTSAWSTAPAPAPAARFGPFVVRDAGHAMLVRETDTSAPRQFARMLAAYPGIRVLEFRDCPGTLDDNANLVLGRMIHQRGIETVVPAGGSVRSGAVDLFLAGVRRIAAADAEFAVHAWLDEDGLRPTSFAPTAPINRRYVVFYHEAGGMPLPTAKAFYDLTNSVPNERALWLTPRDIARYAAIEIY</sequence>
<evidence type="ECO:0000256" key="2">
    <source>
        <dbReference type="SAM" id="SignalP"/>
    </source>
</evidence>
<evidence type="ECO:0000313" key="4">
    <source>
        <dbReference type="Proteomes" id="UP000583556"/>
    </source>
</evidence>
<feature type="chain" id="PRO_5031571854" description="Alpha/beta hydrolase" evidence="2">
    <location>
        <begin position="24"/>
        <end position="268"/>
    </location>
</feature>
<dbReference type="AlphaFoldDB" id="A0A7Y0BQ38"/>
<reference evidence="3 4" key="1">
    <citation type="submission" date="2020-04" db="EMBL/GenBank/DDBJ databases">
        <title>Novosphingobium sp. TW-4 isolated from soil.</title>
        <authorList>
            <person name="Dahal R.H."/>
            <person name="Chaudhary D.K."/>
        </authorList>
    </citation>
    <scope>NUCLEOTIDE SEQUENCE [LARGE SCALE GENOMIC DNA]</scope>
    <source>
        <strain evidence="3 4">TW-4</strain>
    </source>
</reference>
<protein>
    <recommendedName>
        <fullName evidence="5">Alpha/beta hydrolase</fullName>
    </recommendedName>
</protein>
<evidence type="ECO:0000256" key="1">
    <source>
        <dbReference type="SAM" id="MobiDB-lite"/>
    </source>
</evidence>
<dbReference type="RefSeq" id="WP_206069585.1">
    <property type="nucleotide sequence ID" value="NZ_JABBGM010000005.1"/>
</dbReference>
<keyword evidence="2" id="KW-0732">Signal</keyword>
<evidence type="ECO:0008006" key="5">
    <source>
        <dbReference type="Google" id="ProtNLM"/>
    </source>
</evidence>
<proteinExistence type="predicted"/>
<accession>A0A7Y0BQ38</accession>
<dbReference type="EMBL" id="JABBGM010000005">
    <property type="protein sequence ID" value="NML94542.1"/>
    <property type="molecule type" value="Genomic_DNA"/>
</dbReference>
<comment type="caution">
    <text evidence="3">The sequence shown here is derived from an EMBL/GenBank/DDBJ whole genome shotgun (WGS) entry which is preliminary data.</text>
</comment>
<feature type="signal peptide" evidence="2">
    <location>
        <begin position="1"/>
        <end position="23"/>
    </location>
</feature>
<feature type="region of interest" description="Disordered" evidence="1">
    <location>
        <begin position="46"/>
        <end position="78"/>
    </location>
</feature>
<dbReference type="Proteomes" id="UP000583556">
    <property type="component" value="Unassembled WGS sequence"/>
</dbReference>
<keyword evidence="4" id="KW-1185">Reference proteome</keyword>
<evidence type="ECO:0000313" key="3">
    <source>
        <dbReference type="EMBL" id="NML94542.1"/>
    </source>
</evidence>
<gene>
    <name evidence="3" type="ORF">HHL27_12785</name>
</gene>
<name>A0A7Y0BQ38_9SPHN</name>
<organism evidence="3 4">
    <name type="scientific">Novosphingobium olei</name>
    <dbReference type="NCBI Taxonomy" id="2728851"/>
    <lineage>
        <taxon>Bacteria</taxon>
        <taxon>Pseudomonadati</taxon>
        <taxon>Pseudomonadota</taxon>
        <taxon>Alphaproteobacteria</taxon>
        <taxon>Sphingomonadales</taxon>
        <taxon>Sphingomonadaceae</taxon>
        <taxon>Novosphingobium</taxon>
    </lineage>
</organism>